<dbReference type="Gene3D" id="3.40.640.10">
    <property type="entry name" value="Type I PLP-dependent aspartate aminotransferase-like (Major domain)"/>
    <property type="match status" value="1"/>
</dbReference>
<dbReference type="InterPro" id="IPR000653">
    <property type="entry name" value="DegT/StrS_aminotransferase"/>
</dbReference>
<dbReference type="PANTHER" id="PTHR30244">
    <property type="entry name" value="TRANSAMINASE"/>
    <property type="match status" value="1"/>
</dbReference>
<reference evidence="2 3" key="1">
    <citation type="submission" date="2024-08" db="EMBL/GenBank/DDBJ databases">
        <title>Halobellus sp. MBLA0158 whole genome sequence.</title>
        <authorList>
            <person name="Hwang C.Y."/>
            <person name="Cho E.-S."/>
            <person name="Seo M.-J."/>
        </authorList>
    </citation>
    <scope>NUCLEOTIDE SEQUENCE [LARGE SCALE GENOMIC DNA]</scope>
    <source>
        <strain evidence="2 3">MBLA0158</strain>
    </source>
</reference>
<dbReference type="Gene3D" id="3.90.1150.10">
    <property type="entry name" value="Aspartate Aminotransferase, domain 1"/>
    <property type="match status" value="1"/>
</dbReference>
<proteinExistence type="inferred from homology"/>
<dbReference type="EMBL" id="JBGNYA010000001">
    <property type="protein sequence ID" value="MFA1612246.1"/>
    <property type="molecule type" value="Genomic_DNA"/>
</dbReference>
<dbReference type="PIRSF" id="PIRSF000390">
    <property type="entry name" value="PLP_StrS"/>
    <property type="match status" value="1"/>
</dbReference>
<dbReference type="PANTHER" id="PTHR30244:SF34">
    <property type="entry name" value="DTDP-4-AMINO-4,6-DIDEOXYGALACTOSE TRANSAMINASE"/>
    <property type="match status" value="1"/>
</dbReference>
<dbReference type="InterPro" id="IPR015422">
    <property type="entry name" value="PyrdxlP-dep_Trfase_small"/>
</dbReference>
<dbReference type="AlphaFoldDB" id="A0ABD5MF80"/>
<keyword evidence="1" id="KW-0663">Pyridoxal phosphate</keyword>
<keyword evidence="3" id="KW-1185">Reference proteome</keyword>
<keyword evidence="2" id="KW-0808">Transferase</keyword>
<name>A0ABD5MF80_9EURY</name>
<evidence type="ECO:0000313" key="3">
    <source>
        <dbReference type="Proteomes" id="UP001570511"/>
    </source>
</evidence>
<dbReference type="GO" id="GO:0008483">
    <property type="term" value="F:transaminase activity"/>
    <property type="evidence" value="ECO:0007669"/>
    <property type="project" value="UniProtKB-KW"/>
</dbReference>
<dbReference type="SUPFAM" id="SSF53383">
    <property type="entry name" value="PLP-dependent transferases"/>
    <property type="match status" value="1"/>
</dbReference>
<evidence type="ECO:0000256" key="1">
    <source>
        <dbReference type="RuleBase" id="RU004508"/>
    </source>
</evidence>
<dbReference type="InterPro" id="IPR015424">
    <property type="entry name" value="PyrdxlP-dep_Trfase"/>
</dbReference>
<gene>
    <name evidence="2" type="ORF">OS889_14710</name>
</gene>
<dbReference type="InterPro" id="IPR015421">
    <property type="entry name" value="PyrdxlP-dep_Trfase_major"/>
</dbReference>
<accession>A0ABD5MF80</accession>
<sequence>MSEDGYRIHYAKSTYGQEEQEAVNEVLSHPERLVKGPYTEKFESQIASLFGKDHGIMVNSGSSANLLAAELIDADPGAEVITPIVTFSTTIAPLVQKGFVPVFTDIGVGDYQLNIDQVEQAITEETVAILVPSLVGNVPNYHRLRDIAVENDLLLIEDSADTLGATIDDEPTGAYTDITTTSFYASHVITSFGSGGMVSVDDDAWKRRLMKLRGWGRKSAANEVDDIDERLVTELDGVQYDSKFVFDEIGYNFLPIEAMAAFGIEQVKKLPEFKKIRRRNFEAMFELYSRYDDWFVLPKERNDVDTTWLAFPVTVREDAPFERKELVKHLENNRIQTRSLWTGNILKHPGFKQINARLPFEEYPKADTVMRNSFVIGTHQSIDHSDLEYIRKTVTEFLRQY</sequence>
<keyword evidence="2" id="KW-0032">Aminotransferase</keyword>
<dbReference type="Proteomes" id="UP001570511">
    <property type="component" value="Unassembled WGS sequence"/>
</dbReference>
<comment type="similarity">
    <text evidence="1">Belongs to the DegT/DnrJ/EryC1 family.</text>
</comment>
<organism evidence="2 3">
    <name type="scientific">Halobellus rubicundus</name>
    <dbReference type="NCBI Taxonomy" id="2996466"/>
    <lineage>
        <taxon>Archaea</taxon>
        <taxon>Methanobacteriati</taxon>
        <taxon>Methanobacteriota</taxon>
        <taxon>Stenosarchaea group</taxon>
        <taxon>Halobacteria</taxon>
        <taxon>Halobacteriales</taxon>
        <taxon>Haloferacaceae</taxon>
        <taxon>Halobellus</taxon>
    </lineage>
</organism>
<comment type="caution">
    <text evidence="2">The sequence shown here is derived from an EMBL/GenBank/DDBJ whole genome shotgun (WGS) entry which is preliminary data.</text>
</comment>
<dbReference type="Pfam" id="PF01041">
    <property type="entry name" value="DegT_DnrJ_EryC1"/>
    <property type="match status" value="1"/>
</dbReference>
<dbReference type="RefSeq" id="WP_372391031.1">
    <property type="nucleotide sequence ID" value="NZ_JBGNYA010000001.1"/>
</dbReference>
<protein>
    <submittedName>
        <fullName evidence="2">Aminotransferase class I/II-fold pyridoxal phosphate-dependent enzyme</fullName>
    </submittedName>
</protein>
<evidence type="ECO:0000313" key="2">
    <source>
        <dbReference type="EMBL" id="MFA1612246.1"/>
    </source>
</evidence>